<sequence>MKYGFLTPVLACLLTSVTPYAWAHSEADPIVSMLSFKQFEQSKIGDDTAAIWNVDAWVGRDFDKLWIKTSGEYSDGKRQDSSVEVLYSHAVSTYWDIQTGWRGDFNDAENRQWFAFGLQGLTPYFFETELTFYVGERGQTALKLDTEYELLFTQKLILSPEFEVNIHGRNDRQNGAGQGLSDIETGLRLRYEFTRKFAPYVGVNYHKEYGQTAEYSRDSGTDTETMSWLIGLRFWF</sequence>
<proteinExistence type="predicted"/>
<name>A0ABS6VTX8_9GAMM</name>
<dbReference type="EMBL" id="JAHWDQ010000003">
    <property type="protein sequence ID" value="MBW2941474.1"/>
    <property type="molecule type" value="Genomic_DNA"/>
</dbReference>
<accession>A0ABS6VTX8</accession>
<gene>
    <name evidence="2" type="ORF">KXJ70_11825</name>
</gene>
<dbReference type="RefSeq" id="WP_219043721.1">
    <property type="nucleotide sequence ID" value="NZ_JAHWDQ010000003.1"/>
</dbReference>
<protein>
    <submittedName>
        <fullName evidence="2">Copper resistance protein B</fullName>
    </submittedName>
</protein>
<evidence type="ECO:0000313" key="2">
    <source>
        <dbReference type="EMBL" id="MBW2941474.1"/>
    </source>
</evidence>
<evidence type="ECO:0000313" key="3">
    <source>
        <dbReference type="Proteomes" id="UP001166291"/>
    </source>
</evidence>
<dbReference type="Proteomes" id="UP001166291">
    <property type="component" value="Unassembled WGS sequence"/>
</dbReference>
<evidence type="ECO:0000256" key="1">
    <source>
        <dbReference type="SAM" id="SignalP"/>
    </source>
</evidence>
<organism evidence="2 3">
    <name type="scientific">Zhongshania aquimaris</name>
    <dbReference type="NCBI Taxonomy" id="2857107"/>
    <lineage>
        <taxon>Bacteria</taxon>
        <taxon>Pseudomonadati</taxon>
        <taxon>Pseudomonadota</taxon>
        <taxon>Gammaproteobacteria</taxon>
        <taxon>Cellvibrionales</taxon>
        <taxon>Spongiibacteraceae</taxon>
        <taxon>Zhongshania</taxon>
    </lineage>
</organism>
<feature type="chain" id="PRO_5046268400" evidence="1">
    <location>
        <begin position="24"/>
        <end position="236"/>
    </location>
</feature>
<comment type="caution">
    <text evidence="2">The sequence shown here is derived from an EMBL/GenBank/DDBJ whole genome shotgun (WGS) entry which is preliminary data.</text>
</comment>
<keyword evidence="3" id="KW-1185">Reference proteome</keyword>
<dbReference type="Pfam" id="PF05275">
    <property type="entry name" value="CopB"/>
    <property type="match status" value="1"/>
</dbReference>
<dbReference type="InterPro" id="IPR007939">
    <property type="entry name" value="Cu-R_B_prcur"/>
</dbReference>
<reference evidence="2" key="1">
    <citation type="submission" date="2021-07" db="EMBL/GenBank/DDBJ databases">
        <title>Zhongshania sp. CAU 1632 isolated from seawater.</title>
        <authorList>
            <person name="Kim W."/>
        </authorList>
    </citation>
    <scope>NUCLEOTIDE SEQUENCE</scope>
    <source>
        <strain evidence="2">CAU 1632</strain>
    </source>
</reference>
<feature type="signal peptide" evidence="1">
    <location>
        <begin position="1"/>
        <end position="23"/>
    </location>
</feature>
<keyword evidence="1" id="KW-0732">Signal</keyword>